<comment type="caution">
    <text evidence="2">The sequence shown here is derived from an EMBL/GenBank/DDBJ whole genome shotgun (WGS) entry which is preliminary data.</text>
</comment>
<reference evidence="2 3" key="1">
    <citation type="journal article" date="2018" name="BMC Genomics">
        <title>Genomic comparison of Trypanosoma conorhini and Trypanosoma rangeli to Trypanosoma cruzi strains of high and low virulence.</title>
        <authorList>
            <person name="Bradwell K.R."/>
            <person name="Koparde V.N."/>
            <person name="Matveyev A.V."/>
            <person name="Serrano M.G."/>
            <person name="Alves J.M."/>
            <person name="Parikh H."/>
            <person name="Huang B."/>
            <person name="Lee V."/>
            <person name="Espinosa-Alvarez O."/>
            <person name="Ortiz P.A."/>
            <person name="Costa-Martins A.G."/>
            <person name="Teixeira M.M."/>
            <person name="Buck G.A."/>
        </authorList>
    </citation>
    <scope>NUCLEOTIDE SEQUENCE [LARGE SCALE GENOMIC DNA]</scope>
    <source>
        <strain evidence="2 3">025E</strain>
    </source>
</reference>
<sequence>SLHSCKKYGPEPAVAAAVAATPAAAATPATSSPANRSLALAPAGAPSPYRDRLAAFYERYAPAKLRQVDAQLQKYADCEEDFFAALVQKYGPEPAVAATAVSAWMRSCADPRQSTASEAGAGGDISRGAAMGEEDAIAEHIPDEGRQRLLRGLAAELGVAVRSQETLVVLAALLDARGVQEFGAGPLPDAETRACRVLSGSMRAPSAPRRTATTQRTVSPSLSVADLSKLAAAVGAEEARSRASLELLAADDFDILLAAHRRELRRVERDGAISALRASAEAALLRRAWRGWRDTAAERARRARRGQRRQWSRYQKMLFSKSVAAYYARLSQAQRDAERRRMHVDATNAKAEALRRRRLQETVAAHGNIVTRNVLAVLLGRAPAARRPRDPLATPETNPAAAPASGDSKWQEAHSRRLARSPCWLGDAANTHGGSGKKGSRGARLLAIERDFDSLPATARARVVRTLKKWDMLPTSPPRHASRSSTRLHASQEREEQLARRLDTLDAFAAVADGDAPSPCWESETELRQYLTRVLVDALEAEERDLPAAAAA</sequence>
<keyword evidence="3" id="KW-1185">Reference proteome</keyword>
<gene>
    <name evidence="2" type="ORF">Tco025E_02138</name>
</gene>
<dbReference type="OrthoDB" id="250596at2759"/>
<dbReference type="AlphaFoldDB" id="A0A422Q6W8"/>
<dbReference type="Proteomes" id="UP000284403">
    <property type="component" value="Unassembled WGS sequence"/>
</dbReference>
<dbReference type="PANTHER" id="PTHR39666">
    <property type="entry name" value="RANBP2-TYPE DOMAIN-CONTAINING PROTEIN"/>
    <property type="match status" value="1"/>
</dbReference>
<dbReference type="PANTHER" id="PTHR39666:SF1">
    <property type="entry name" value="NUCLEAR PORE COMPLEX NUP2_50_61 DOMAIN-CONTAINING PROTEIN"/>
    <property type="match status" value="1"/>
</dbReference>
<protein>
    <submittedName>
        <fullName evidence="2">Uncharacterized protein</fullName>
    </submittedName>
</protein>
<name>A0A422Q6W8_9TRYP</name>
<evidence type="ECO:0000313" key="3">
    <source>
        <dbReference type="Proteomes" id="UP000284403"/>
    </source>
</evidence>
<feature type="region of interest" description="Disordered" evidence="1">
    <location>
        <begin position="25"/>
        <end position="45"/>
    </location>
</feature>
<evidence type="ECO:0000313" key="2">
    <source>
        <dbReference type="EMBL" id="RNF25701.1"/>
    </source>
</evidence>
<evidence type="ECO:0000256" key="1">
    <source>
        <dbReference type="SAM" id="MobiDB-lite"/>
    </source>
</evidence>
<accession>A0A422Q6W8</accession>
<feature type="non-terminal residue" evidence="2">
    <location>
        <position position="1"/>
    </location>
</feature>
<organism evidence="2 3">
    <name type="scientific">Trypanosoma conorhini</name>
    <dbReference type="NCBI Taxonomy" id="83891"/>
    <lineage>
        <taxon>Eukaryota</taxon>
        <taxon>Discoba</taxon>
        <taxon>Euglenozoa</taxon>
        <taxon>Kinetoplastea</taxon>
        <taxon>Metakinetoplastina</taxon>
        <taxon>Trypanosomatida</taxon>
        <taxon>Trypanosomatidae</taxon>
        <taxon>Trypanosoma</taxon>
    </lineage>
</organism>
<feature type="region of interest" description="Disordered" evidence="1">
    <location>
        <begin position="386"/>
        <end position="413"/>
    </location>
</feature>
<dbReference type="RefSeq" id="XP_029230907.1">
    <property type="nucleotide sequence ID" value="XM_029369073.1"/>
</dbReference>
<dbReference type="EMBL" id="MKKU01000076">
    <property type="protein sequence ID" value="RNF25701.1"/>
    <property type="molecule type" value="Genomic_DNA"/>
</dbReference>
<feature type="compositionally biased region" description="Low complexity" evidence="1">
    <location>
        <begin position="386"/>
        <end position="404"/>
    </location>
</feature>
<feature type="region of interest" description="Disordered" evidence="1">
    <location>
        <begin position="474"/>
        <end position="494"/>
    </location>
</feature>
<dbReference type="GeneID" id="40315749"/>
<proteinExistence type="predicted"/>